<feature type="domain" description="DUF6533" evidence="2">
    <location>
        <begin position="9"/>
        <end position="55"/>
    </location>
</feature>
<feature type="transmembrane region" description="Helical" evidence="1">
    <location>
        <begin position="76"/>
        <end position="98"/>
    </location>
</feature>
<dbReference type="AlphaFoldDB" id="A0A0D0D5U2"/>
<evidence type="ECO:0000256" key="1">
    <source>
        <dbReference type="SAM" id="Phobius"/>
    </source>
</evidence>
<dbReference type="OrthoDB" id="2993276at2759"/>
<keyword evidence="1" id="KW-0472">Membrane</keyword>
<accession>A0A0D0D5U2</accession>
<keyword evidence="1" id="KW-0812">Transmembrane</keyword>
<evidence type="ECO:0000313" key="3">
    <source>
        <dbReference type="EMBL" id="KIK92092.1"/>
    </source>
</evidence>
<evidence type="ECO:0000259" key="2">
    <source>
        <dbReference type="Pfam" id="PF20151"/>
    </source>
</evidence>
<keyword evidence="4" id="KW-1185">Reference proteome</keyword>
<dbReference type="InParanoid" id="A0A0D0D5U2"/>
<name>A0A0D0D5U2_9AGAM</name>
<dbReference type="Pfam" id="PF20151">
    <property type="entry name" value="DUF6533"/>
    <property type="match status" value="1"/>
</dbReference>
<keyword evidence="1" id="KW-1133">Transmembrane helix</keyword>
<feature type="transmembrane region" description="Helical" evidence="1">
    <location>
        <begin position="159"/>
        <end position="178"/>
    </location>
</feature>
<reference evidence="4" key="2">
    <citation type="submission" date="2015-01" db="EMBL/GenBank/DDBJ databases">
        <title>Evolutionary Origins and Diversification of the Mycorrhizal Mutualists.</title>
        <authorList>
            <consortium name="DOE Joint Genome Institute"/>
            <consortium name="Mycorrhizal Genomics Consortium"/>
            <person name="Kohler A."/>
            <person name="Kuo A."/>
            <person name="Nagy L.G."/>
            <person name="Floudas D."/>
            <person name="Copeland A."/>
            <person name="Barry K.W."/>
            <person name="Cichocki N."/>
            <person name="Veneault-Fourrey C."/>
            <person name="LaButti K."/>
            <person name="Lindquist E.A."/>
            <person name="Lipzen A."/>
            <person name="Lundell T."/>
            <person name="Morin E."/>
            <person name="Murat C."/>
            <person name="Riley R."/>
            <person name="Ohm R."/>
            <person name="Sun H."/>
            <person name="Tunlid A."/>
            <person name="Henrissat B."/>
            <person name="Grigoriev I.V."/>
            <person name="Hibbett D.S."/>
            <person name="Martin F."/>
        </authorList>
    </citation>
    <scope>NUCLEOTIDE SEQUENCE [LARGE SCALE GENOMIC DNA]</scope>
    <source>
        <strain evidence="4">Ve08.2h10</strain>
    </source>
</reference>
<dbReference type="HOGENOM" id="CLU_035509_11_2_1"/>
<evidence type="ECO:0000313" key="4">
    <source>
        <dbReference type="Proteomes" id="UP000054538"/>
    </source>
</evidence>
<dbReference type="Proteomes" id="UP000054538">
    <property type="component" value="Unassembled WGS sequence"/>
</dbReference>
<reference evidence="3 4" key="1">
    <citation type="submission" date="2014-04" db="EMBL/GenBank/DDBJ databases">
        <authorList>
            <consortium name="DOE Joint Genome Institute"/>
            <person name="Kuo A."/>
            <person name="Kohler A."/>
            <person name="Jargeat P."/>
            <person name="Nagy L.G."/>
            <person name="Floudas D."/>
            <person name="Copeland A."/>
            <person name="Barry K.W."/>
            <person name="Cichocki N."/>
            <person name="Veneault-Fourrey C."/>
            <person name="LaButti K."/>
            <person name="Lindquist E.A."/>
            <person name="Lipzen A."/>
            <person name="Lundell T."/>
            <person name="Morin E."/>
            <person name="Murat C."/>
            <person name="Sun H."/>
            <person name="Tunlid A."/>
            <person name="Henrissat B."/>
            <person name="Grigoriev I.V."/>
            <person name="Hibbett D.S."/>
            <person name="Martin F."/>
            <person name="Nordberg H.P."/>
            <person name="Cantor M.N."/>
            <person name="Hua S.X."/>
        </authorList>
    </citation>
    <scope>NUCLEOTIDE SEQUENCE [LARGE SCALE GENOMIC DNA]</scope>
    <source>
        <strain evidence="3 4">Ve08.2h10</strain>
    </source>
</reference>
<dbReference type="EMBL" id="KN825316">
    <property type="protein sequence ID" value="KIK92092.1"/>
    <property type="molecule type" value="Genomic_DNA"/>
</dbReference>
<organism evidence="3 4">
    <name type="scientific">Paxillus rubicundulus Ve08.2h10</name>
    <dbReference type="NCBI Taxonomy" id="930991"/>
    <lineage>
        <taxon>Eukaryota</taxon>
        <taxon>Fungi</taxon>
        <taxon>Dikarya</taxon>
        <taxon>Basidiomycota</taxon>
        <taxon>Agaricomycotina</taxon>
        <taxon>Agaricomycetes</taxon>
        <taxon>Agaricomycetidae</taxon>
        <taxon>Boletales</taxon>
        <taxon>Paxilineae</taxon>
        <taxon>Paxillaceae</taxon>
        <taxon>Paxillus</taxon>
    </lineage>
</organism>
<gene>
    <name evidence="3" type="ORF">PAXRUDRAFT_595836</name>
</gene>
<proteinExistence type="predicted"/>
<protein>
    <recommendedName>
        <fullName evidence="2">DUF6533 domain-containing protein</fullName>
    </recommendedName>
</protein>
<feature type="transmembrane region" description="Helical" evidence="1">
    <location>
        <begin position="199"/>
        <end position="220"/>
    </location>
</feature>
<dbReference type="InterPro" id="IPR045340">
    <property type="entry name" value="DUF6533"/>
</dbReference>
<feature type="transmembrane region" description="Helical" evidence="1">
    <location>
        <begin position="110"/>
        <end position="133"/>
    </location>
</feature>
<sequence>MDSLFTVNCFQVSIATLFIFDYFYQLEDEVTFIWSRAGWSAGKALFGPTRYIPFIIIPLMLFSSLGVNVGVHTCKIVFYVLAVLETVAIALSQVIFGLRAYAMWNRNKAVLVTYCCVAVGYVAAIVCILQSFLPSVTYGPPPLPIISGCYKTGGSSVDFATYVVIMLADAVTTTLTVYRAYRHFRHTPNALVQTMTRDGVLYCVSVFSMSIANVLIMLLVPPQYADIITV</sequence>